<feature type="domain" description="4'-phosphopantetheinyl transferase N-terminal" evidence="5">
    <location>
        <begin position="47"/>
        <end position="135"/>
    </location>
</feature>
<comment type="similarity">
    <text evidence="1">Belongs to the P-Pant transferase superfamily. Gsp/Sfp/HetI/AcpT family.</text>
</comment>
<evidence type="ECO:0000259" key="5">
    <source>
        <dbReference type="Pfam" id="PF22624"/>
    </source>
</evidence>
<dbReference type="GO" id="GO:0008897">
    <property type="term" value="F:holo-[acyl-carrier-protein] synthase activity"/>
    <property type="evidence" value="ECO:0007669"/>
    <property type="project" value="InterPro"/>
</dbReference>
<dbReference type="InterPro" id="IPR037143">
    <property type="entry name" value="4-PPantetheinyl_Trfase_dom_sf"/>
</dbReference>
<dbReference type="GO" id="GO:0000287">
    <property type="term" value="F:magnesium ion binding"/>
    <property type="evidence" value="ECO:0007669"/>
    <property type="project" value="InterPro"/>
</dbReference>
<dbReference type="PANTHER" id="PTHR12215">
    <property type="entry name" value="PHOSPHOPANTETHEINE TRANSFERASE"/>
    <property type="match status" value="1"/>
</dbReference>
<dbReference type="STRING" id="397945.Aave_3722"/>
<dbReference type="Gene3D" id="3.90.470.20">
    <property type="entry name" value="4'-phosphopantetheinyl transferase domain"/>
    <property type="match status" value="1"/>
</dbReference>
<dbReference type="eggNOG" id="COG2091">
    <property type="taxonomic scope" value="Bacteria"/>
</dbReference>
<feature type="domain" description="4'-phosphopantetheinyl transferase" evidence="4">
    <location>
        <begin position="142"/>
        <end position="249"/>
    </location>
</feature>
<evidence type="ECO:0000256" key="1">
    <source>
        <dbReference type="ARBA" id="ARBA00010990"/>
    </source>
</evidence>
<dbReference type="Pfam" id="PF01648">
    <property type="entry name" value="ACPS"/>
    <property type="match status" value="1"/>
</dbReference>
<dbReference type="PANTHER" id="PTHR12215:SF10">
    <property type="entry name" value="L-AMINOADIPATE-SEMIALDEHYDE DEHYDROGENASE-PHOSPHOPANTETHEINYL TRANSFERASE"/>
    <property type="match status" value="1"/>
</dbReference>
<dbReference type="KEGG" id="aav:Aave_3722"/>
<dbReference type="InterPro" id="IPR055066">
    <property type="entry name" value="AASDHPPT_N"/>
</dbReference>
<evidence type="ECO:0000256" key="3">
    <source>
        <dbReference type="SAM" id="MobiDB-lite"/>
    </source>
</evidence>
<evidence type="ECO:0000256" key="2">
    <source>
        <dbReference type="ARBA" id="ARBA00022679"/>
    </source>
</evidence>
<evidence type="ECO:0000313" key="6">
    <source>
        <dbReference type="EMBL" id="ABM34269.1"/>
    </source>
</evidence>
<dbReference type="AlphaFoldDB" id="A1TTI1"/>
<feature type="region of interest" description="Disordered" evidence="3">
    <location>
        <begin position="93"/>
        <end position="117"/>
    </location>
</feature>
<dbReference type="GO" id="GO:0005829">
    <property type="term" value="C:cytosol"/>
    <property type="evidence" value="ECO:0007669"/>
    <property type="project" value="TreeGrafter"/>
</dbReference>
<dbReference type="GO" id="GO:0019878">
    <property type="term" value="P:lysine biosynthetic process via aminoadipic acid"/>
    <property type="evidence" value="ECO:0007669"/>
    <property type="project" value="TreeGrafter"/>
</dbReference>
<dbReference type="HOGENOM" id="CLU_057011_2_0_4"/>
<sequence>MRTIRAMPPSSMTLPVPWPLPPEVPPALHAWRVPLRLEAPIPADDWAILSPAEADRAARLRQPADRVRSACTRAALRRLLGERIGLPPQDVPLAAGAHGRPALAGPLGRDGRDGRDGRERLDFNVSHSGEYALIALAEGPWAVGVDVERCDAFGAQGLADPAALESLVLSPRERSAPHAARPDFPTLWTVKEAVLKCLGLGVAEHLPHVCVERRAAAGGKGEVGVVLEGPLQDSAVQACVLAAPPGYAAALAWAEAR</sequence>
<dbReference type="InterPro" id="IPR050559">
    <property type="entry name" value="P-Pant_transferase_sf"/>
</dbReference>
<gene>
    <name evidence="6" type="ordered locus">Aave_3722</name>
</gene>
<accession>A1TTI1</accession>
<evidence type="ECO:0000259" key="4">
    <source>
        <dbReference type="Pfam" id="PF01648"/>
    </source>
</evidence>
<organism evidence="6 7">
    <name type="scientific">Paracidovorax citrulli (strain AAC00-1)</name>
    <name type="common">Acidovorax citrulli</name>
    <dbReference type="NCBI Taxonomy" id="397945"/>
    <lineage>
        <taxon>Bacteria</taxon>
        <taxon>Pseudomonadati</taxon>
        <taxon>Pseudomonadota</taxon>
        <taxon>Betaproteobacteria</taxon>
        <taxon>Burkholderiales</taxon>
        <taxon>Comamonadaceae</taxon>
        <taxon>Paracidovorax</taxon>
    </lineage>
</organism>
<evidence type="ECO:0000313" key="7">
    <source>
        <dbReference type="Proteomes" id="UP000002596"/>
    </source>
</evidence>
<proteinExistence type="inferred from homology"/>
<dbReference type="EMBL" id="CP000512">
    <property type="protein sequence ID" value="ABM34269.1"/>
    <property type="molecule type" value="Genomic_DNA"/>
</dbReference>
<name>A1TTI1_PARC0</name>
<protein>
    <submittedName>
        <fullName evidence="6">4'-phosphopantetheinyl transferase</fullName>
    </submittedName>
</protein>
<keyword evidence="2 6" id="KW-0808">Transferase</keyword>
<dbReference type="SUPFAM" id="SSF56214">
    <property type="entry name" value="4'-phosphopantetheinyl transferase"/>
    <property type="match status" value="2"/>
</dbReference>
<dbReference type="Proteomes" id="UP000002596">
    <property type="component" value="Chromosome"/>
</dbReference>
<reference evidence="6 7" key="1">
    <citation type="submission" date="2006-12" db="EMBL/GenBank/DDBJ databases">
        <title>Complete sequence of Acidovorax avenae subsp. citrulli AAC00-1.</title>
        <authorList>
            <consortium name="US DOE Joint Genome Institute"/>
            <person name="Copeland A."/>
            <person name="Lucas S."/>
            <person name="Lapidus A."/>
            <person name="Barry K."/>
            <person name="Detter J.C."/>
            <person name="Glavina del Rio T."/>
            <person name="Dalin E."/>
            <person name="Tice H."/>
            <person name="Pitluck S."/>
            <person name="Kiss H."/>
            <person name="Brettin T."/>
            <person name="Bruce D."/>
            <person name="Han C."/>
            <person name="Tapia R."/>
            <person name="Gilna P."/>
            <person name="Schmutz J."/>
            <person name="Larimer F."/>
            <person name="Land M."/>
            <person name="Hauser L."/>
            <person name="Kyrpides N."/>
            <person name="Kim E."/>
            <person name="Stahl D."/>
            <person name="Richardson P."/>
        </authorList>
    </citation>
    <scope>NUCLEOTIDE SEQUENCE [LARGE SCALE GENOMIC DNA]</scope>
    <source>
        <strain evidence="6 7">AAC00-1</strain>
    </source>
</reference>
<dbReference type="Pfam" id="PF22624">
    <property type="entry name" value="AASDHPPT_N"/>
    <property type="match status" value="1"/>
</dbReference>
<dbReference type="InterPro" id="IPR008278">
    <property type="entry name" value="4-PPantetheinyl_Trfase_dom"/>
</dbReference>